<feature type="transmembrane region" description="Helical" evidence="1">
    <location>
        <begin position="44"/>
        <end position="61"/>
    </location>
</feature>
<evidence type="ECO:0000313" key="3">
    <source>
        <dbReference type="Proteomes" id="UP000184114"/>
    </source>
</evidence>
<proteinExistence type="predicted"/>
<protein>
    <recommendedName>
        <fullName evidence="4">Asparagine synthase</fullName>
    </recommendedName>
</protein>
<dbReference type="STRING" id="1123404.SAMN02745784_00971"/>
<dbReference type="Proteomes" id="UP000184114">
    <property type="component" value="Unassembled WGS sequence"/>
</dbReference>
<sequence length="62" mass="6530">MKKGILPALLGIAVTGGAIAMTQTDITRKMMNSKNRKAMITTGIIGYGLAHIVLGCLDILTE</sequence>
<reference evidence="3" key="1">
    <citation type="submission" date="2016-11" db="EMBL/GenBank/DDBJ databases">
        <authorList>
            <person name="Varghese N."/>
            <person name="Submissions S."/>
        </authorList>
    </citation>
    <scope>NUCLEOTIDE SEQUENCE [LARGE SCALE GENOMIC DNA]</scope>
    <source>
        <strain evidence="3">DSM 18095</strain>
    </source>
</reference>
<dbReference type="RefSeq" id="WP_072973774.1">
    <property type="nucleotide sequence ID" value="NZ_FQTY01000003.1"/>
</dbReference>
<evidence type="ECO:0000256" key="1">
    <source>
        <dbReference type="SAM" id="Phobius"/>
    </source>
</evidence>
<keyword evidence="1" id="KW-1133">Transmembrane helix</keyword>
<evidence type="ECO:0008006" key="4">
    <source>
        <dbReference type="Google" id="ProtNLM"/>
    </source>
</evidence>
<dbReference type="EMBL" id="FQTY01000003">
    <property type="protein sequence ID" value="SHE53527.1"/>
    <property type="molecule type" value="Genomic_DNA"/>
</dbReference>
<accession>A0A1M4UA88</accession>
<keyword evidence="1" id="KW-0472">Membrane</keyword>
<name>A0A1M4UA88_9FIRM</name>
<evidence type="ECO:0000313" key="2">
    <source>
        <dbReference type="EMBL" id="SHE53527.1"/>
    </source>
</evidence>
<keyword evidence="1" id="KW-0812">Transmembrane</keyword>
<organism evidence="2 3">
    <name type="scientific">Tissierella praeacuta DSM 18095</name>
    <dbReference type="NCBI Taxonomy" id="1123404"/>
    <lineage>
        <taxon>Bacteria</taxon>
        <taxon>Bacillati</taxon>
        <taxon>Bacillota</taxon>
        <taxon>Tissierellia</taxon>
        <taxon>Tissierellales</taxon>
        <taxon>Tissierellaceae</taxon>
        <taxon>Tissierella</taxon>
    </lineage>
</organism>
<dbReference type="GeneID" id="90996199"/>
<gene>
    <name evidence="2" type="ORF">SAMN02745784_00971</name>
</gene>
<keyword evidence="3" id="KW-1185">Reference proteome</keyword>
<dbReference type="AlphaFoldDB" id="A0A1M4UA88"/>